<dbReference type="InterPro" id="IPR001547">
    <property type="entry name" value="Glyco_hydro_5"/>
</dbReference>
<evidence type="ECO:0000256" key="3">
    <source>
        <dbReference type="ARBA" id="ARBA00023295"/>
    </source>
</evidence>
<keyword evidence="3 4" id="KW-0326">Glycosidase</keyword>
<dbReference type="InterPro" id="IPR017853">
    <property type="entry name" value="GH"/>
</dbReference>
<sequence length="473" mass="54484">MPYLKVSGTQFVDGNGTPVVLLGAGLGGWMMMENFISGFPGCEFHIREALAEAIGIEKASLFFEKFLDNFFAEGDVKFFKSLGLNCVRIAFNYHHFEDDMNPRVLKKDAFKQLDRVVSLCAAEDIYTIIDLHSTPGGQSGGWHADAGTHFGDFWKHKDFQDRFVWLWTQIAEHYKDNIYGCAAQRFLLIITASPWIVQLMNEPADPDPGHAGLINIYDRTYAAIYSIDPHHILFLDGNTFATDFTKFPDDSATRWGTNVAFAIHDYSTFGFPSSPEEARKWMDEGNLCVWNGEWGPVYGRKEYDGEETDDINRRRYMVLRDQLEIYRKDSLSWSIWLYKDIGFQGMVYVSQDTAYMKHFGEFLSKKHRLAVDAWGADDKYVKHIYEPIVNLIKEEIPEQNQKLYPPIWNLENRVTRISRTILVAEFMAKEWAEMFVGMGDQELVDFAESFAFEKCEKREELNSILKFSANTAV</sequence>
<evidence type="ECO:0000256" key="2">
    <source>
        <dbReference type="ARBA" id="ARBA00022801"/>
    </source>
</evidence>
<evidence type="ECO:0000313" key="6">
    <source>
        <dbReference type="EMBL" id="KAJ3979474.1"/>
    </source>
</evidence>
<dbReference type="InterPro" id="IPR050386">
    <property type="entry name" value="Glycosyl_hydrolase_5"/>
</dbReference>
<comment type="caution">
    <text evidence="6">The sequence shown here is derived from an EMBL/GenBank/DDBJ whole genome shotgun (WGS) entry which is preliminary data.</text>
</comment>
<dbReference type="Pfam" id="PF00150">
    <property type="entry name" value="Cellulase"/>
    <property type="match status" value="1"/>
</dbReference>
<comment type="similarity">
    <text evidence="1 4">Belongs to the glycosyl hydrolase 5 (cellulase A) family.</text>
</comment>
<evidence type="ECO:0000259" key="5">
    <source>
        <dbReference type="Pfam" id="PF00150"/>
    </source>
</evidence>
<evidence type="ECO:0000313" key="7">
    <source>
        <dbReference type="Proteomes" id="UP001163850"/>
    </source>
</evidence>
<dbReference type="FunFam" id="3.20.20.80:FF:000130">
    <property type="entry name" value="Endoglucanase C"/>
    <property type="match status" value="1"/>
</dbReference>
<feature type="domain" description="Glycoside hydrolase family 5" evidence="5">
    <location>
        <begin position="76"/>
        <end position="339"/>
    </location>
</feature>
<dbReference type="Gene3D" id="3.20.20.80">
    <property type="entry name" value="Glycosidases"/>
    <property type="match status" value="1"/>
</dbReference>
<dbReference type="SUPFAM" id="SSF51445">
    <property type="entry name" value="(Trans)glycosidases"/>
    <property type="match status" value="1"/>
</dbReference>
<dbReference type="GO" id="GO:0008422">
    <property type="term" value="F:beta-glucosidase activity"/>
    <property type="evidence" value="ECO:0007669"/>
    <property type="project" value="TreeGrafter"/>
</dbReference>
<evidence type="ECO:0000256" key="4">
    <source>
        <dbReference type="RuleBase" id="RU361153"/>
    </source>
</evidence>
<organism evidence="6 7">
    <name type="scientific">Lentinula detonsa</name>
    <dbReference type="NCBI Taxonomy" id="2804962"/>
    <lineage>
        <taxon>Eukaryota</taxon>
        <taxon>Fungi</taxon>
        <taxon>Dikarya</taxon>
        <taxon>Basidiomycota</taxon>
        <taxon>Agaricomycotina</taxon>
        <taxon>Agaricomycetes</taxon>
        <taxon>Agaricomycetidae</taxon>
        <taxon>Agaricales</taxon>
        <taxon>Marasmiineae</taxon>
        <taxon>Omphalotaceae</taxon>
        <taxon>Lentinula</taxon>
    </lineage>
</organism>
<dbReference type="GO" id="GO:0005576">
    <property type="term" value="C:extracellular region"/>
    <property type="evidence" value="ECO:0007669"/>
    <property type="project" value="TreeGrafter"/>
</dbReference>
<dbReference type="EMBL" id="MU802337">
    <property type="protein sequence ID" value="KAJ3979474.1"/>
    <property type="molecule type" value="Genomic_DNA"/>
</dbReference>
<dbReference type="GO" id="GO:0009986">
    <property type="term" value="C:cell surface"/>
    <property type="evidence" value="ECO:0007669"/>
    <property type="project" value="TreeGrafter"/>
</dbReference>
<evidence type="ECO:0000256" key="1">
    <source>
        <dbReference type="ARBA" id="ARBA00005641"/>
    </source>
</evidence>
<protein>
    <submittedName>
        <fullName evidence="6">Glycoside hydrolase superfamily</fullName>
    </submittedName>
</protein>
<gene>
    <name evidence="6" type="ORF">F5890DRAFT_1575995</name>
</gene>
<dbReference type="Proteomes" id="UP001163850">
    <property type="component" value="Unassembled WGS sequence"/>
</dbReference>
<dbReference type="GO" id="GO:0009251">
    <property type="term" value="P:glucan catabolic process"/>
    <property type="evidence" value="ECO:0007669"/>
    <property type="project" value="TreeGrafter"/>
</dbReference>
<dbReference type="AlphaFoldDB" id="A0AA38PPQ0"/>
<accession>A0AA38PPQ0</accession>
<keyword evidence="2 4" id="KW-0378">Hydrolase</keyword>
<reference evidence="6" key="1">
    <citation type="submission" date="2022-08" db="EMBL/GenBank/DDBJ databases">
        <authorList>
            <consortium name="DOE Joint Genome Institute"/>
            <person name="Min B."/>
            <person name="Riley R."/>
            <person name="Sierra-Patev S."/>
            <person name="Naranjo-Ortiz M."/>
            <person name="Looney B."/>
            <person name="Konkel Z."/>
            <person name="Slot J.C."/>
            <person name="Sakamoto Y."/>
            <person name="Steenwyk J.L."/>
            <person name="Rokas A."/>
            <person name="Carro J."/>
            <person name="Camarero S."/>
            <person name="Ferreira P."/>
            <person name="Molpeceres G."/>
            <person name="Ruiz-Duenas F.J."/>
            <person name="Serrano A."/>
            <person name="Henrissat B."/>
            <person name="Drula E."/>
            <person name="Hughes K.W."/>
            <person name="Mata J.L."/>
            <person name="Ishikawa N.K."/>
            <person name="Vargas-Isla R."/>
            <person name="Ushijima S."/>
            <person name="Smith C.A."/>
            <person name="Ahrendt S."/>
            <person name="Andreopoulos W."/>
            <person name="He G."/>
            <person name="Labutti K."/>
            <person name="Lipzen A."/>
            <person name="Ng V."/>
            <person name="Sandor L."/>
            <person name="Barry K."/>
            <person name="Martinez A.T."/>
            <person name="Xiao Y."/>
            <person name="Gibbons J.G."/>
            <person name="Terashima K."/>
            <person name="Hibbett D.S."/>
            <person name="Grigoriev I.V."/>
        </authorList>
    </citation>
    <scope>NUCLEOTIDE SEQUENCE</scope>
    <source>
        <strain evidence="6">TFB7829</strain>
    </source>
</reference>
<proteinExistence type="inferred from homology"/>
<dbReference type="PANTHER" id="PTHR31297:SF13">
    <property type="entry name" value="PUTATIVE-RELATED"/>
    <property type="match status" value="1"/>
</dbReference>
<dbReference type="PANTHER" id="PTHR31297">
    <property type="entry name" value="GLUCAN ENDO-1,6-BETA-GLUCOSIDASE B"/>
    <property type="match status" value="1"/>
</dbReference>
<name>A0AA38PPQ0_9AGAR</name>